<dbReference type="OrthoDB" id="1934390at2759"/>
<reference evidence="3" key="1">
    <citation type="submission" date="2021-03" db="EMBL/GenBank/DDBJ databases">
        <authorList>
            <consortium name="Genoscope - CEA"/>
            <person name="William W."/>
        </authorList>
    </citation>
    <scope>NUCLEOTIDE SEQUENCE</scope>
    <source>
        <strain evidence="3">Doubled-haploid Pahang</strain>
    </source>
</reference>
<keyword evidence="2" id="KW-0812">Transmembrane</keyword>
<evidence type="ECO:0000313" key="4">
    <source>
        <dbReference type="EnsemblPlants" id="Ma05_p25650.1"/>
    </source>
</evidence>
<evidence type="ECO:0000256" key="1">
    <source>
        <dbReference type="SAM" id="MobiDB-lite"/>
    </source>
</evidence>
<dbReference type="EnsemblPlants" id="Ma05_t25650.1">
    <property type="protein sequence ID" value="Ma05_p25650.1"/>
    <property type="gene ID" value="Ma05_g25650"/>
</dbReference>
<keyword evidence="5" id="KW-1185">Reference proteome</keyword>
<protein>
    <submittedName>
        <fullName evidence="3">(wild Malaysian banana) hypothetical protein</fullName>
    </submittedName>
</protein>
<evidence type="ECO:0000313" key="3">
    <source>
        <dbReference type="EMBL" id="CAG1839624.1"/>
    </source>
</evidence>
<keyword evidence="2" id="KW-0472">Membrane</keyword>
<feature type="transmembrane region" description="Helical" evidence="2">
    <location>
        <begin position="87"/>
        <end position="105"/>
    </location>
</feature>
<organism evidence="4 5">
    <name type="scientific">Musa acuminata subsp. malaccensis</name>
    <name type="common">Wild banana</name>
    <name type="synonym">Musa malaccensis</name>
    <dbReference type="NCBI Taxonomy" id="214687"/>
    <lineage>
        <taxon>Eukaryota</taxon>
        <taxon>Viridiplantae</taxon>
        <taxon>Streptophyta</taxon>
        <taxon>Embryophyta</taxon>
        <taxon>Tracheophyta</taxon>
        <taxon>Spermatophyta</taxon>
        <taxon>Magnoliopsida</taxon>
        <taxon>Liliopsida</taxon>
        <taxon>Zingiberales</taxon>
        <taxon>Musaceae</taxon>
        <taxon>Musa</taxon>
    </lineage>
</organism>
<evidence type="ECO:0000256" key="2">
    <source>
        <dbReference type="SAM" id="Phobius"/>
    </source>
</evidence>
<dbReference type="Gramene" id="Ma05_t25650.1">
    <property type="protein sequence ID" value="Ma05_p25650.1"/>
    <property type="gene ID" value="Ma05_g25650"/>
</dbReference>
<feature type="region of interest" description="Disordered" evidence="1">
    <location>
        <begin position="30"/>
        <end position="58"/>
    </location>
</feature>
<dbReference type="AlphaFoldDB" id="A0A804J8I2"/>
<name>A0A804J8I2_MUSAM</name>
<dbReference type="Proteomes" id="UP000012960">
    <property type="component" value="Unplaced"/>
</dbReference>
<gene>
    <name evidence="3" type="ORF">GSMUA_277600.1</name>
</gene>
<evidence type="ECO:0000313" key="5">
    <source>
        <dbReference type="Proteomes" id="UP000012960"/>
    </source>
</evidence>
<sequence>MGKRISKQISPEQLTLTVQRGLKAVLSLEQPKSSRSGLDKEHNRSRRRRDRSREREREMEGRNLSGFLIGCLGTALTLGAYSQTLVSSTQCIAIGLLILMFGLFVKEGFLSL</sequence>
<dbReference type="EMBL" id="HG996470">
    <property type="protein sequence ID" value="CAG1839624.1"/>
    <property type="molecule type" value="Genomic_DNA"/>
</dbReference>
<accession>A0A804J8I2</accession>
<reference evidence="4" key="2">
    <citation type="submission" date="2021-05" db="UniProtKB">
        <authorList>
            <consortium name="EnsemblPlants"/>
        </authorList>
    </citation>
    <scope>IDENTIFICATION</scope>
    <source>
        <strain evidence="4">subsp. malaccensis</strain>
    </source>
</reference>
<keyword evidence="2" id="KW-1133">Transmembrane helix</keyword>
<proteinExistence type="predicted"/>
<dbReference type="InParanoid" id="A0A804J8I2"/>
<feature type="transmembrane region" description="Helical" evidence="2">
    <location>
        <begin position="63"/>
        <end position="81"/>
    </location>
</feature>